<feature type="compositionally biased region" description="Acidic residues" evidence="1">
    <location>
        <begin position="610"/>
        <end position="626"/>
    </location>
</feature>
<feature type="compositionally biased region" description="Low complexity" evidence="1">
    <location>
        <begin position="152"/>
        <end position="173"/>
    </location>
</feature>
<dbReference type="Proteomes" id="UP001530400">
    <property type="component" value="Unassembled WGS sequence"/>
</dbReference>
<evidence type="ECO:0000313" key="2">
    <source>
        <dbReference type="EMBL" id="KAL3780809.1"/>
    </source>
</evidence>
<protein>
    <submittedName>
        <fullName evidence="2">Uncharacterized protein</fullName>
    </submittedName>
</protein>
<keyword evidence="3" id="KW-1185">Reference proteome</keyword>
<feature type="compositionally biased region" description="Low complexity" evidence="1">
    <location>
        <begin position="25"/>
        <end position="45"/>
    </location>
</feature>
<gene>
    <name evidence="2" type="ORF">ACHAWO_004455</name>
</gene>
<reference evidence="2 3" key="1">
    <citation type="submission" date="2024-10" db="EMBL/GenBank/DDBJ databases">
        <title>Updated reference genomes for cyclostephanoid diatoms.</title>
        <authorList>
            <person name="Roberts W.R."/>
            <person name="Alverson A.J."/>
        </authorList>
    </citation>
    <scope>NUCLEOTIDE SEQUENCE [LARGE SCALE GENOMIC DNA]</scope>
    <source>
        <strain evidence="2 3">AJA010-31</strain>
    </source>
</reference>
<feature type="compositionally biased region" description="Polar residues" evidence="1">
    <location>
        <begin position="263"/>
        <end position="280"/>
    </location>
</feature>
<accession>A0ABD3NZM3</accession>
<sequence>MGGGAGGGMMGKGGMGSSPGGGMMNKGMGSSSGGMASKGMASAAGRGQMGSSPGMKGGSAMAGRGQMNAGPGRGGQGMASAAGRGQMNSSAGMQGANGMAGRGQMNAGAGRGSQGMSTAAAAAGRGQMGSSPGMQGGSGMAGRGGASGRGPGMASPRGQADSSMGSPGSRMGSNNVYADSYDEDGPDNDYVRGSSQGSRRMSGDDFRRSASRSSFMGNEYEFDEYGQLSTDNFGYKSGSRPPVSGSDTRGRGVIDEGRRNVLKSLSNQVPRYARSSSIGNQYDFRQRRPDRLSRSLGYSEDYDEYDVYDRPSQGSYSGRPMVDYIERNPNQYSREIGSFTKPKYSPWGPVGESLIDYQYKNTRSPRGSNYDFYNDSPYNDSRGRQRNGGSLIDRNDPRAPRYNDYFDDSDFGPPRGRDGYDSFDDRGGRPQSRGGYDSFDNKNPGGGPGGRPSGPQSRGGYDSFDDRGPVRDPSGPQGRGGYDSFDDRGPGRGPGGRGAQGRGGYDSFDDRGPGRGPGGRPRNEYDSNPRGPRGGYDSFDDRGGPRGRSNYNDQDDNGYLPRNLSQDELQQRRSDLMDYIEDQEFGGRPMMNSGANRNRDPRGNDRMMQEFDEMDEGYGDEFDSYY</sequence>
<feature type="compositionally biased region" description="Gly residues" evidence="1">
    <location>
        <begin position="491"/>
        <end position="504"/>
    </location>
</feature>
<feature type="compositionally biased region" description="Basic and acidic residues" evidence="1">
    <location>
        <begin position="415"/>
        <end position="428"/>
    </location>
</feature>
<feature type="compositionally biased region" description="Basic and acidic residues" evidence="1">
    <location>
        <begin position="248"/>
        <end position="259"/>
    </location>
</feature>
<feature type="compositionally biased region" description="Low complexity" evidence="1">
    <location>
        <begin position="124"/>
        <end position="133"/>
    </location>
</feature>
<evidence type="ECO:0000313" key="3">
    <source>
        <dbReference type="Proteomes" id="UP001530400"/>
    </source>
</evidence>
<dbReference type="EMBL" id="JALLPJ020000874">
    <property type="protein sequence ID" value="KAL3780809.1"/>
    <property type="molecule type" value="Genomic_DNA"/>
</dbReference>
<feature type="compositionally biased region" description="Basic and acidic residues" evidence="1">
    <location>
        <begin position="597"/>
        <end position="609"/>
    </location>
</feature>
<proteinExistence type="predicted"/>
<comment type="caution">
    <text evidence="2">The sequence shown here is derived from an EMBL/GenBank/DDBJ whole genome shotgun (WGS) entry which is preliminary data.</text>
</comment>
<dbReference type="AlphaFoldDB" id="A0ABD3NZM3"/>
<feature type="compositionally biased region" description="Gly residues" evidence="1">
    <location>
        <begin position="1"/>
        <end position="24"/>
    </location>
</feature>
<organism evidence="2 3">
    <name type="scientific">Cyclotella atomus</name>
    <dbReference type="NCBI Taxonomy" id="382360"/>
    <lineage>
        <taxon>Eukaryota</taxon>
        <taxon>Sar</taxon>
        <taxon>Stramenopiles</taxon>
        <taxon>Ochrophyta</taxon>
        <taxon>Bacillariophyta</taxon>
        <taxon>Coscinodiscophyceae</taxon>
        <taxon>Thalassiosirophycidae</taxon>
        <taxon>Stephanodiscales</taxon>
        <taxon>Stephanodiscaceae</taxon>
        <taxon>Cyclotella</taxon>
    </lineage>
</organism>
<name>A0ABD3NZM3_9STRA</name>
<feature type="compositionally biased region" description="Gly residues" evidence="1">
    <location>
        <begin position="134"/>
        <end position="151"/>
    </location>
</feature>
<evidence type="ECO:0000256" key="1">
    <source>
        <dbReference type="SAM" id="MobiDB-lite"/>
    </source>
</evidence>
<feature type="region of interest" description="Disordered" evidence="1">
    <location>
        <begin position="1"/>
        <end position="282"/>
    </location>
</feature>
<feature type="region of interest" description="Disordered" evidence="1">
    <location>
        <begin position="362"/>
        <end position="626"/>
    </location>
</feature>